<proteinExistence type="predicted"/>
<protein>
    <submittedName>
        <fullName evidence="1">Uncharacterized protein</fullName>
    </submittedName>
</protein>
<comment type="caution">
    <text evidence="1">The sequence shown here is derived from an EMBL/GenBank/DDBJ whole genome shotgun (WGS) entry which is preliminary data.</text>
</comment>
<dbReference type="OrthoDB" id="6625876at2"/>
<reference evidence="1 2" key="1">
    <citation type="submission" date="2016-04" db="EMBL/GenBank/DDBJ databases">
        <title>ATOL: Assembling a taxonomically balanced genome-scale reconstruction of the evolutionary history of the Enterobacteriaceae.</title>
        <authorList>
            <person name="Plunkett G.III."/>
            <person name="Neeno-Eckwall E.C."/>
            <person name="Glasner J.D."/>
            <person name="Perna N.T."/>
        </authorList>
    </citation>
    <scope>NUCLEOTIDE SEQUENCE [LARGE SCALE GENOMIC DNA]</scope>
    <source>
        <strain evidence="1 2">ATCC 19692</strain>
    </source>
</reference>
<name>A0A198GC86_9GAMM</name>
<evidence type="ECO:0000313" key="1">
    <source>
        <dbReference type="EMBL" id="OAT35052.1"/>
    </source>
</evidence>
<dbReference type="EMBL" id="LXEN01000032">
    <property type="protein sequence ID" value="OAT35052.1"/>
    <property type="molecule type" value="Genomic_DNA"/>
</dbReference>
<keyword evidence="2" id="KW-1185">Reference proteome</keyword>
<evidence type="ECO:0000313" key="2">
    <source>
        <dbReference type="Proteomes" id="UP000094023"/>
    </source>
</evidence>
<accession>A0A198GC86</accession>
<dbReference type="RefSeq" id="WP_066747287.1">
    <property type="nucleotide sequence ID" value="NZ_LXEN01000032.1"/>
</dbReference>
<gene>
    <name evidence="1" type="ORF">M983_0759</name>
</gene>
<sequence length="76" mass="8327">MRKACIELNSTMKYAALNAGPLGGGKCLVMVTVSNNLDEVVPAEKWAKALNICLAEAKELKYEIARIYGENLARKK</sequence>
<organism evidence="1 2">
    <name type="scientific">Proteus myxofaciens ATCC 19692</name>
    <dbReference type="NCBI Taxonomy" id="1354337"/>
    <lineage>
        <taxon>Bacteria</taxon>
        <taxon>Pseudomonadati</taxon>
        <taxon>Pseudomonadota</taxon>
        <taxon>Gammaproteobacteria</taxon>
        <taxon>Enterobacterales</taxon>
        <taxon>Morganellaceae</taxon>
        <taxon>Proteus</taxon>
    </lineage>
</organism>
<dbReference type="AlphaFoldDB" id="A0A198GC86"/>
<dbReference type="Proteomes" id="UP000094023">
    <property type="component" value="Unassembled WGS sequence"/>
</dbReference>